<evidence type="ECO:0000256" key="1">
    <source>
        <dbReference type="SAM" id="Phobius"/>
    </source>
</evidence>
<proteinExistence type="predicted"/>
<dbReference type="OrthoDB" id="5406607at2759"/>
<accession>A0A6A6UIW2</accession>
<gene>
    <name evidence="2" type="ORF">BT63DRAFT_476594</name>
</gene>
<keyword evidence="1" id="KW-0472">Membrane</keyword>
<keyword evidence="1" id="KW-1133">Transmembrane helix</keyword>
<reference evidence="2" key="1">
    <citation type="journal article" date="2020" name="Stud. Mycol.">
        <title>101 Dothideomycetes genomes: a test case for predicting lifestyles and emergence of pathogens.</title>
        <authorList>
            <person name="Haridas S."/>
            <person name="Albert R."/>
            <person name="Binder M."/>
            <person name="Bloem J."/>
            <person name="Labutti K."/>
            <person name="Salamov A."/>
            <person name="Andreopoulos B."/>
            <person name="Baker S."/>
            <person name="Barry K."/>
            <person name="Bills G."/>
            <person name="Bluhm B."/>
            <person name="Cannon C."/>
            <person name="Castanera R."/>
            <person name="Culley D."/>
            <person name="Daum C."/>
            <person name="Ezra D."/>
            <person name="Gonzalez J."/>
            <person name="Henrissat B."/>
            <person name="Kuo A."/>
            <person name="Liang C."/>
            <person name="Lipzen A."/>
            <person name="Lutzoni F."/>
            <person name="Magnuson J."/>
            <person name="Mondo S."/>
            <person name="Nolan M."/>
            <person name="Ohm R."/>
            <person name="Pangilinan J."/>
            <person name="Park H.-J."/>
            <person name="Ramirez L."/>
            <person name="Alfaro M."/>
            <person name="Sun H."/>
            <person name="Tritt A."/>
            <person name="Yoshinaga Y."/>
            <person name="Zwiers L.-H."/>
            <person name="Turgeon B."/>
            <person name="Goodwin S."/>
            <person name="Spatafora J."/>
            <person name="Crous P."/>
            <person name="Grigoriev I."/>
        </authorList>
    </citation>
    <scope>NUCLEOTIDE SEQUENCE</scope>
    <source>
        <strain evidence="2">CBS 115976</strain>
    </source>
</reference>
<name>A0A6A6UIW2_9PEZI</name>
<dbReference type="Proteomes" id="UP000799302">
    <property type="component" value="Unassembled WGS sequence"/>
</dbReference>
<feature type="transmembrane region" description="Helical" evidence="1">
    <location>
        <begin position="199"/>
        <end position="219"/>
    </location>
</feature>
<organism evidence="2 3">
    <name type="scientific">Microthyrium microscopicum</name>
    <dbReference type="NCBI Taxonomy" id="703497"/>
    <lineage>
        <taxon>Eukaryota</taxon>
        <taxon>Fungi</taxon>
        <taxon>Dikarya</taxon>
        <taxon>Ascomycota</taxon>
        <taxon>Pezizomycotina</taxon>
        <taxon>Dothideomycetes</taxon>
        <taxon>Dothideomycetes incertae sedis</taxon>
        <taxon>Microthyriales</taxon>
        <taxon>Microthyriaceae</taxon>
        <taxon>Microthyrium</taxon>
    </lineage>
</organism>
<evidence type="ECO:0000313" key="2">
    <source>
        <dbReference type="EMBL" id="KAF2671730.1"/>
    </source>
</evidence>
<evidence type="ECO:0000313" key="3">
    <source>
        <dbReference type="Proteomes" id="UP000799302"/>
    </source>
</evidence>
<protein>
    <submittedName>
        <fullName evidence="2">Uncharacterized protein</fullName>
    </submittedName>
</protein>
<feature type="transmembrane region" description="Helical" evidence="1">
    <location>
        <begin position="382"/>
        <end position="406"/>
    </location>
</feature>
<sequence>MQVYNMINSRHTPVESIRAIRPAQPQFQPYEVFGNPLNHGDPNLQCVPTRWSDVIIFFLGNYIAHAATVVQYPGSAPIVSIQNVFYALLFPVTGTTRGLKSIASCAVFYMHKSDLECAARAGALVKVVKLSDYARTDREKALMGRQDNRGWLRSGQVHGRIYVPRGYGLALVPKNSKFIEDTSKKGTNPQTVLSVEYNAIKILVAIGQLCFAITTLYRARGNQVDVYGYAAFGLTVTQYALMSFINLLGNLCCPQYSAVYLVKTHLMREAQNYDGIFEGVVGTLVEDTQNYERDTCEASQGGALRSMIKNSWRLPLVWVPTAISIIIIWALSRFRAGHSTVVQRAVLMAWLAVGSYVGAMGLEDRRHDSKEEERKRRRHRPLRLATIGIFAVPIIWGYIIVGQMLIHYGTCTVH</sequence>
<feature type="transmembrane region" description="Helical" evidence="1">
    <location>
        <begin position="344"/>
        <end position="362"/>
    </location>
</feature>
<keyword evidence="1" id="KW-0812">Transmembrane</keyword>
<feature type="transmembrane region" description="Helical" evidence="1">
    <location>
        <begin position="314"/>
        <end position="332"/>
    </location>
</feature>
<dbReference type="EMBL" id="MU004232">
    <property type="protein sequence ID" value="KAF2671730.1"/>
    <property type="molecule type" value="Genomic_DNA"/>
</dbReference>
<dbReference type="AlphaFoldDB" id="A0A6A6UIW2"/>
<keyword evidence="3" id="KW-1185">Reference proteome</keyword>